<name>A0ABN1AHD6_9ACTN</name>
<dbReference type="EMBL" id="BAAABY010000032">
    <property type="protein sequence ID" value="GAA0476566.1"/>
    <property type="molecule type" value="Genomic_DNA"/>
</dbReference>
<sequence length="95" mass="9930">MGLLDNLKAKAGLLKGKAGDLAHQHGDKIDRGLDKAGRTVDARTKGKYSGQIGTGTAKAKEALRRMSQERGEHGPGTGGRPGQDPGTTRRPGDPM</sequence>
<accession>A0ABN1AHD6</accession>
<feature type="region of interest" description="Disordered" evidence="1">
    <location>
        <begin position="18"/>
        <end position="95"/>
    </location>
</feature>
<feature type="compositionally biased region" description="Basic and acidic residues" evidence="1">
    <location>
        <begin position="18"/>
        <end position="44"/>
    </location>
</feature>
<evidence type="ECO:0000313" key="2">
    <source>
        <dbReference type="EMBL" id="GAA0476566.1"/>
    </source>
</evidence>
<gene>
    <name evidence="2" type="ORF">GCM10010361_46310</name>
</gene>
<keyword evidence="3" id="KW-1185">Reference proteome</keyword>
<reference evidence="2 3" key="1">
    <citation type="journal article" date="2019" name="Int. J. Syst. Evol. Microbiol.">
        <title>The Global Catalogue of Microorganisms (GCM) 10K type strain sequencing project: providing services to taxonomists for standard genome sequencing and annotation.</title>
        <authorList>
            <consortium name="The Broad Institute Genomics Platform"/>
            <consortium name="The Broad Institute Genome Sequencing Center for Infectious Disease"/>
            <person name="Wu L."/>
            <person name="Ma J."/>
        </authorList>
    </citation>
    <scope>NUCLEOTIDE SEQUENCE [LARGE SCALE GENOMIC DNA]</scope>
    <source>
        <strain evidence="2 3">JCM 4805</strain>
    </source>
</reference>
<protein>
    <submittedName>
        <fullName evidence="2">Antitoxin</fullName>
    </submittedName>
</protein>
<dbReference type="Pfam" id="PF14013">
    <property type="entry name" value="MT0933_antitox"/>
    <property type="match status" value="1"/>
</dbReference>
<evidence type="ECO:0000256" key="1">
    <source>
        <dbReference type="SAM" id="MobiDB-lite"/>
    </source>
</evidence>
<dbReference type="InterPro" id="IPR028037">
    <property type="entry name" value="Antitoxin_Rv0909/MT0933"/>
</dbReference>
<feature type="compositionally biased region" description="Basic and acidic residues" evidence="1">
    <location>
        <begin position="58"/>
        <end position="73"/>
    </location>
</feature>
<proteinExistence type="predicted"/>
<comment type="caution">
    <text evidence="2">The sequence shown here is derived from an EMBL/GenBank/DDBJ whole genome shotgun (WGS) entry which is preliminary data.</text>
</comment>
<organism evidence="2 3">
    <name type="scientific">Streptomyces olivaceiscleroticus</name>
    <dbReference type="NCBI Taxonomy" id="68245"/>
    <lineage>
        <taxon>Bacteria</taxon>
        <taxon>Bacillati</taxon>
        <taxon>Actinomycetota</taxon>
        <taxon>Actinomycetes</taxon>
        <taxon>Kitasatosporales</taxon>
        <taxon>Streptomycetaceae</taxon>
        <taxon>Streptomyces</taxon>
    </lineage>
</organism>
<dbReference type="RefSeq" id="WP_346097051.1">
    <property type="nucleotide sequence ID" value="NZ_BAAABY010000032.1"/>
</dbReference>
<evidence type="ECO:0000313" key="3">
    <source>
        <dbReference type="Proteomes" id="UP001500909"/>
    </source>
</evidence>
<dbReference type="Proteomes" id="UP001500909">
    <property type="component" value="Unassembled WGS sequence"/>
</dbReference>